<accession>A0A3M2HYY0</accession>
<proteinExistence type="predicted"/>
<evidence type="ECO:0000259" key="4">
    <source>
        <dbReference type="PROSITE" id="PS50072"/>
    </source>
</evidence>
<dbReference type="Proteomes" id="UP000275012">
    <property type="component" value="Unassembled WGS sequence"/>
</dbReference>
<dbReference type="EC" id="5.2.1.8" evidence="1"/>
<comment type="caution">
    <text evidence="5">The sequence shown here is derived from an EMBL/GenBank/DDBJ whole genome shotgun (WGS) entry which is preliminary data.</text>
</comment>
<dbReference type="AlphaFoldDB" id="A0A3M2HYY0"/>
<reference evidence="5 6" key="1">
    <citation type="submission" date="2018-10" db="EMBL/GenBank/DDBJ databases">
        <title>Proposal of Lysobacter pythonis sp. nov. isolated from royal pythons (Python regius).</title>
        <authorList>
            <person name="Hans-Juergen B."/>
            <person name="Huptas C."/>
            <person name="Sandra B."/>
            <person name="Igor L."/>
            <person name="Joachim S."/>
            <person name="Siegfried S."/>
            <person name="Mareike W."/>
            <person name="Peter K."/>
        </authorList>
    </citation>
    <scope>NUCLEOTIDE SEQUENCE [LARGE SCALE GENOMIC DNA]</scope>
    <source>
        <strain evidence="5 6">4284/11</strain>
    </source>
</reference>
<keyword evidence="6" id="KW-1185">Reference proteome</keyword>
<evidence type="ECO:0000256" key="3">
    <source>
        <dbReference type="ARBA" id="ARBA00023235"/>
    </source>
</evidence>
<dbReference type="GO" id="GO:0003755">
    <property type="term" value="F:peptidyl-prolyl cis-trans isomerase activity"/>
    <property type="evidence" value="ECO:0007669"/>
    <property type="project" value="UniProtKB-KW"/>
</dbReference>
<organism evidence="5 6">
    <name type="scientific">Solilutibacter pythonis</name>
    <dbReference type="NCBI Taxonomy" id="2483112"/>
    <lineage>
        <taxon>Bacteria</taxon>
        <taxon>Pseudomonadati</taxon>
        <taxon>Pseudomonadota</taxon>
        <taxon>Gammaproteobacteria</taxon>
        <taxon>Lysobacterales</taxon>
        <taxon>Lysobacteraceae</taxon>
        <taxon>Solilutibacter</taxon>
    </lineage>
</organism>
<dbReference type="OrthoDB" id="9807797at2"/>
<dbReference type="PANTHER" id="PTHR43246">
    <property type="entry name" value="PEPTIDYL-PROLYL CIS-TRANS ISOMERASE CYP38, CHLOROPLASTIC"/>
    <property type="match status" value="1"/>
</dbReference>
<gene>
    <name evidence="5" type="ORF">EBB59_06900</name>
</gene>
<keyword evidence="2" id="KW-0697">Rotamase</keyword>
<keyword evidence="3 5" id="KW-0413">Isomerase</keyword>
<evidence type="ECO:0000256" key="1">
    <source>
        <dbReference type="ARBA" id="ARBA00013194"/>
    </source>
</evidence>
<dbReference type="InterPro" id="IPR029000">
    <property type="entry name" value="Cyclophilin-like_dom_sf"/>
</dbReference>
<dbReference type="InterPro" id="IPR044665">
    <property type="entry name" value="E_coli_cyclophilin_A-like"/>
</dbReference>
<sequence>MEFGDGRRAIIELAPQFAPRHVENIRRLAKAGFWDGTSIYRSQDNFVIQFGDAEADDGAKARPIPSGVEKKLPAEFERSAKGLAFTAMPDHDGWAPQAGFVDGFPAAREGESGDAWLAHCYGTLGAGRDNAPDSSIGAELYVVTGQSPRGLDRNITTVGRVLQGMEFLSAIPRGPEPMGFYENAGLRTPIQRIRLGSALPENARVALEVMRTDAPAFAAVVEARRNRRDAWYARAAGHIDLCNINIPVRVKKP</sequence>
<protein>
    <recommendedName>
        <fullName evidence="1">peptidylprolyl isomerase</fullName>
        <ecNumber evidence="1">5.2.1.8</ecNumber>
    </recommendedName>
</protein>
<dbReference type="EMBL" id="RFLY01000008">
    <property type="protein sequence ID" value="RMH93053.1"/>
    <property type="molecule type" value="Genomic_DNA"/>
</dbReference>
<dbReference type="InterPro" id="IPR002130">
    <property type="entry name" value="Cyclophilin-type_PPIase_dom"/>
</dbReference>
<name>A0A3M2HYY0_9GAMM</name>
<evidence type="ECO:0000313" key="5">
    <source>
        <dbReference type="EMBL" id="RMH93053.1"/>
    </source>
</evidence>
<dbReference type="PROSITE" id="PS50072">
    <property type="entry name" value="CSA_PPIASE_2"/>
    <property type="match status" value="1"/>
</dbReference>
<evidence type="ECO:0000313" key="6">
    <source>
        <dbReference type="Proteomes" id="UP000275012"/>
    </source>
</evidence>
<evidence type="ECO:0000256" key="2">
    <source>
        <dbReference type="ARBA" id="ARBA00023110"/>
    </source>
</evidence>
<dbReference type="Pfam" id="PF00160">
    <property type="entry name" value="Pro_isomerase"/>
    <property type="match status" value="1"/>
</dbReference>
<dbReference type="Gene3D" id="2.40.100.10">
    <property type="entry name" value="Cyclophilin-like"/>
    <property type="match status" value="1"/>
</dbReference>
<feature type="domain" description="PPIase cyclophilin-type" evidence="4">
    <location>
        <begin position="8"/>
        <end position="200"/>
    </location>
</feature>
<dbReference type="SUPFAM" id="SSF50891">
    <property type="entry name" value="Cyclophilin-like"/>
    <property type="match status" value="1"/>
</dbReference>